<comment type="caution">
    <text evidence="2">The sequence shown here is derived from an EMBL/GenBank/DDBJ whole genome shotgun (WGS) entry which is preliminary data.</text>
</comment>
<keyword evidence="1" id="KW-0812">Transmembrane</keyword>
<keyword evidence="1" id="KW-1133">Transmembrane helix</keyword>
<proteinExistence type="predicted"/>
<dbReference type="RefSeq" id="WP_269331061.1">
    <property type="nucleotide sequence ID" value="NZ_JAMZFT010000001.1"/>
</dbReference>
<dbReference type="AlphaFoldDB" id="A0A9J6PG72"/>
<keyword evidence="3" id="KW-1185">Reference proteome</keyword>
<reference evidence="2" key="1">
    <citation type="submission" date="2022-06" db="EMBL/GenBank/DDBJ databases">
        <title>Isolation and Genomics of Futiania mangrovii gen. nov., sp. nov., a Rare and Metabolically-versatile member in the Class Alphaproteobacteria.</title>
        <authorList>
            <person name="Liu L."/>
            <person name="Huang W.-C."/>
            <person name="Pan J."/>
            <person name="Li J."/>
            <person name="Huang Y."/>
            <person name="Du H."/>
            <person name="Liu Y."/>
            <person name="Li M."/>
        </authorList>
    </citation>
    <scope>NUCLEOTIDE SEQUENCE</scope>
    <source>
        <strain evidence="2">FT118</strain>
    </source>
</reference>
<evidence type="ECO:0000313" key="3">
    <source>
        <dbReference type="Proteomes" id="UP001055804"/>
    </source>
</evidence>
<keyword evidence="1" id="KW-0472">Membrane</keyword>
<feature type="transmembrane region" description="Helical" evidence="1">
    <location>
        <begin position="77"/>
        <end position="99"/>
    </location>
</feature>
<gene>
    <name evidence="2" type="ORF">NJQ99_01645</name>
</gene>
<accession>A0A9J6PG72</accession>
<protein>
    <submittedName>
        <fullName evidence="2">Uncharacterized protein</fullName>
    </submittedName>
</protein>
<feature type="transmembrane region" description="Helical" evidence="1">
    <location>
        <begin position="114"/>
        <end position="131"/>
    </location>
</feature>
<organism evidence="2 3">
    <name type="scientific">Futiania mangrovi</name>
    <dbReference type="NCBI Taxonomy" id="2959716"/>
    <lineage>
        <taxon>Bacteria</taxon>
        <taxon>Pseudomonadati</taxon>
        <taxon>Pseudomonadota</taxon>
        <taxon>Alphaproteobacteria</taxon>
        <taxon>Futianiales</taxon>
        <taxon>Futianiaceae</taxon>
        <taxon>Futiania</taxon>
    </lineage>
</organism>
<sequence>MSATTHARWIGAGLLYVALVFAAGFAMGVVRVLLLVPALGETGAVAAEVPVMLAISWAAAGFAARRFAVPPRAAPRLAMGGLAFAVLMALEAALSLWLFGRTLAEHLSVYAEPAARIGLAGQVVFALIPALRARLGR</sequence>
<feature type="transmembrane region" description="Helical" evidence="1">
    <location>
        <begin position="45"/>
        <end position="65"/>
    </location>
</feature>
<dbReference type="Proteomes" id="UP001055804">
    <property type="component" value="Unassembled WGS sequence"/>
</dbReference>
<dbReference type="EMBL" id="JAMZFT010000001">
    <property type="protein sequence ID" value="MCP1335106.1"/>
    <property type="molecule type" value="Genomic_DNA"/>
</dbReference>
<name>A0A9J6PG72_9PROT</name>
<feature type="transmembrane region" description="Helical" evidence="1">
    <location>
        <begin position="12"/>
        <end position="39"/>
    </location>
</feature>
<evidence type="ECO:0000256" key="1">
    <source>
        <dbReference type="SAM" id="Phobius"/>
    </source>
</evidence>
<evidence type="ECO:0000313" key="2">
    <source>
        <dbReference type="EMBL" id="MCP1335106.1"/>
    </source>
</evidence>